<dbReference type="InterPro" id="IPR036390">
    <property type="entry name" value="WH_DNA-bd_sf"/>
</dbReference>
<dbReference type="Pfam" id="PF00126">
    <property type="entry name" value="HTH_1"/>
    <property type="match status" value="1"/>
</dbReference>
<name>A0AAU7AR79_9ACTN</name>
<evidence type="ECO:0000313" key="6">
    <source>
        <dbReference type="EMBL" id="XAY04174.1"/>
    </source>
</evidence>
<dbReference type="Pfam" id="PF03466">
    <property type="entry name" value="LysR_substrate"/>
    <property type="match status" value="1"/>
</dbReference>
<evidence type="ECO:0000256" key="2">
    <source>
        <dbReference type="ARBA" id="ARBA00023015"/>
    </source>
</evidence>
<gene>
    <name evidence="6" type="ORF">DSM112329_01004</name>
</gene>
<proteinExistence type="inferred from homology"/>
<feature type="domain" description="HTH lysR-type" evidence="5">
    <location>
        <begin position="11"/>
        <end position="63"/>
    </location>
</feature>
<evidence type="ECO:0000256" key="3">
    <source>
        <dbReference type="ARBA" id="ARBA00023125"/>
    </source>
</evidence>
<dbReference type="PANTHER" id="PTHR30346:SF0">
    <property type="entry name" value="HCA OPERON TRANSCRIPTIONAL ACTIVATOR HCAR"/>
    <property type="match status" value="1"/>
</dbReference>
<dbReference type="PANTHER" id="PTHR30346">
    <property type="entry name" value="TRANSCRIPTIONAL DUAL REGULATOR HCAR-RELATED"/>
    <property type="match status" value="1"/>
</dbReference>
<dbReference type="KEGG" id="parq:DSM112329_01004"/>
<dbReference type="SUPFAM" id="SSF53850">
    <property type="entry name" value="Periplasmic binding protein-like II"/>
    <property type="match status" value="1"/>
</dbReference>
<accession>A0AAU7AR79</accession>
<dbReference type="GO" id="GO:0003700">
    <property type="term" value="F:DNA-binding transcription factor activity"/>
    <property type="evidence" value="ECO:0007669"/>
    <property type="project" value="InterPro"/>
</dbReference>
<dbReference type="EMBL" id="CP114014">
    <property type="protein sequence ID" value="XAY04174.1"/>
    <property type="molecule type" value="Genomic_DNA"/>
</dbReference>
<dbReference type="GO" id="GO:0003677">
    <property type="term" value="F:DNA binding"/>
    <property type="evidence" value="ECO:0007669"/>
    <property type="project" value="UniProtKB-KW"/>
</dbReference>
<comment type="similarity">
    <text evidence="1">Belongs to the LysR transcriptional regulatory family.</text>
</comment>
<evidence type="ECO:0000256" key="1">
    <source>
        <dbReference type="ARBA" id="ARBA00009437"/>
    </source>
</evidence>
<organism evidence="6">
    <name type="scientific">Paraconexibacter sp. AEG42_29</name>
    <dbReference type="NCBI Taxonomy" id="2997339"/>
    <lineage>
        <taxon>Bacteria</taxon>
        <taxon>Bacillati</taxon>
        <taxon>Actinomycetota</taxon>
        <taxon>Thermoleophilia</taxon>
        <taxon>Solirubrobacterales</taxon>
        <taxon>Paraconexibacteraceae</taxon>
        <taxon>Paraconexibacter</taxon>
    </lineage>
</organism>
<dbReference type="InterPro" id="IPR000847">
    <property type="entry name" value="LysR_HTH_N"/>
</dbReference>
<dbReference type="PROSITE" id="PS50931">
    <property type="entry name" value="HTH_LYSR"/>
    <property type="match status" value="1"/>
</dbReference>
<dbReference type="InterPro" id="IPR005119">
    <property type="entry name" value="LysR_subst-bd"/>
</dbReference>
<keyword evidence="2" id="KW-0805">Transcription regulation</keyword>
<protein>
    <recommendedName>
        <fullName evidence="5">HTH lysR-type domain-containing protein</fullName>
    </recommendedName>
</protein>
<dbReference type="InterPro" id="IPR036388">
    <property type="entry name" value="WH-like_DNA-bd_sf"/>
</dbReference>
<dbReference type="FunFam" id="1.10.10.10:FF:000001">
    <property type="entry name" value="LysR family transcriptional regulator"/>
    <property type="match status" value="1"/>
</dbReference>
<dbReference type="Gene3D" id="1.10.10.10">
    <property type="entry name" value="Winged helix-like DNA-binding domain superfamily/Winged helix DNA-binding domain"/>
    <property type="match status" value="1"/>
</dbReference>
<keyword evidence="3" id="KW-0238">DNA-binding</keyword>
<dbReference type="SUPFAM" id="SSF46785">
    <property type="entry name" value="Winged helix' DNA-binding domain"/>
    <property type="match status" value="1"/>
</dbReference>
<evidence type="ECO:0000256" key="4">
    <source>
        <dbReference type="ARBA" id="ARBA00023163"/>
    </source>
</evidence>
<keyword evidence="4" id="KW-0804">Transcription</keyword>
<dbReference type="AlphaFoldDB" id="A0AAU7AR79"/>
<evidence type="ECO:0000259" key="5">
    <source>
        <dbReference type="PROSITE" id="PS50931"/>
    </source>
</evidence>
<dbReference type="CDD" id="cd08414">
    <property type="entry name" value="PBP2_LTTR_aromatics_like"/>
    <property type="match status" value="1"/>
</dbReference>
<dbReference type="PRINTS" id="PR00039">
    <property type="entry name" value="HTHLYSR"/>
</dbReference>
<dbReference type="GO" id="GO:0032993">
    <property type="term" value="C:protein-DNA complex"/>
    <property type="evidence" value="ECO:0007669"/>
    <property type="project" value="TreeGrafter"/>
</dbReference>
<dbReference type="Gene3D" id="3.40.190.290">
    <property type="match status" value="1"/>
</dbReference>
<reference evidence="6" key="1">
    <citation type="submission" date="2022-12" db="EMBL/GenBank/DDBJ databases">
        <title>Paraconexibacter alkalitolerans sp. nov. and Baekduia alba sp. nov., isolated from soil and emended description of the genera Paraconexibacter (Chun et al., 2020) and Baekduia (An et al., 2020).</title>
        <authorList>
            <person name="Vieira S."/>
            <person name="Huber K.J."/>
            <person name="Geppert A."/>
            <person name="Wolf J."/>
            <person name="Neumann-Schaal M."/>
            <person name="Muesken M."/>
            <person name="Overmann J."/>
        </authorList>
    </citation>
    <scope>NUCLEOTIDE SEQUENCE</scope>
    <source>
        <strain evidence="6">AEG42_29</strain>
    </source>
</reference>
<sequence>MPPTDVHTSRLRVFLAVVDTGSFTLAARELHLTQQAVSAAVARLEDDLGVRLLERTTRSGHPTPAGGQFADRARTLLADWDEAVTSANHQGRMDRRLLRVGAMAGAALELTDPIVAAFAASEPGAIVEFEPHLYDDPSAGLRSGTTDVAFLRPPLTDDGLVVVDLLTEPRLILVGLGHPLAGRDQIALDELRPFAAARPAGPDQRWNDFWSAGADPSTSRPVATLESAFELVASGQAFAIAPVGWTRFYSRVGLHALTSPDLPPSVLAIGRRTGDQNPLVHRFIETAVHLAATRLDLVPASRPPIA</sequence>
<dbReference type="RefSeq" id="WP_354700718.1">
    <property type="nucleotide sequence ID" value="NZ_CP114014.1"/>
</dbReference>